<feature type="region of interest" description="Disordered" evidence="1">
    <location>
        <begin position="1"/>
        <end position="40"/>
    </location>
</feature>
<reference evidence="2" key="1">
    <citation type="submission" date="2022-12" db="EMBL/GenBank/DDBJ databases">
        <title>Draft genome assemblies for two species of Escallonia (Escalloniales).</title>
        <authorList>
            <person name="Chanderbali A."/>
            <person name="Dervinis C."/>
            <person name="Anghel I."/>
            <person name="Soltis D."/>
            <person name="Soltis P."/>
            <person name="Zapata F."/>
        </authorList>
    </citation>
    <scope>NUCLEOTIDE SEQUENCE</scope>
    <source>
        <strain evidence="2">UCBG92.1500</strain>
        <tissue evidence="2">Leaf</tissue>
    </source>
</reference>
<dbReference type="InterPro" id="IPR009057">
    <property type="entry name" value="Homeodomain-like_sf"/>
</dbReference>
<gene>
    <name evidence="2" type="ORF">RJ640_027609</name>
</gene>
<dbReference type="PANTHER" id="PTHR14000">
    <property type="entry name" value="FINGER CCCH DOMAIN PROTEIN, PUTATIVE (DUF3755)-RELATED"/>
    <property type="match status" value="1"/>
</dbReference>
<protein>
    <recommendedName>
        <fullName evidence="4">Myb-like domain-containing protein</fullName>
    </recommendedName>
</protein>
<dbReference type="SUPFAM" id="SSF46689">
    <property type="entry name" value="Homeodomain-like"/>
    <property type="match status" value="1"/>
</dbReference>
<evidence type="ECO:0008006" key="4">
    <source>
        <dbReference type="Google" id="ProtNLM"/>
    </source>
</evidence>
<evidence type="ECO:0000313" key="2">
    <source>
        <dbReference type="EMBL" id="KAK2975755.1"/>
    </source>
</evidence>
<dbReference type="Proteomes" id="UP001187471">
    <property type="component" value="Unassembled WGS sequence"/>
</dbReference>
<dbReference type="CDD" id="cd00167">
    <property type="entry name" value="SANT"/>
    <property type="match status" value="1"/>
</dbReference>
<proteinExistence type="predicted"/>
<sequence length="432" mass="48083">MHQIPQIKSSQKNLKGIEGTTNGGDSVTVTSGVGSGDSVGVNDVPAPMENAIEAPPLQVVNVSVPQKGFIKSSSTSKERPNSLINTNATGIALSNSHNRLKKNLRSGFHFSCGGDASNCGNERASSYKLAHTELANPSGTRHEAAQPSHASFNGNNPVVAPDCSTDWTAEEQSVLEEGLTQYASETNIIRYAKIARQLQNKSVRDVAFRCRWMTKKEANRRKKEDHHSLTRKIKDKKLPSGITILKHYISNIVYTFDKASLPLSYVEKVINPSAKSSQFSVQPGFPSYVQGVVTNNNEDGLLYNVWTLKEPGRVPETEPLVVLLDIFFSKMLWPWDKFLQTLKRISLNDVPDVRQQMPPLPVKPKGKKLHYKTEERHQFGLEAYKIQQDLALYPSAYVMAQPCPTILIEDSSSDQVKAINDQIDKWNDDDYF</sequence>
<accession>A0AA88R5L9</accession>
<dbReference type="Gene3D" id="1.10.10.60">
    <property type="entry name" value="Homeodomain-like"/>
    <property type="match status" value="1"/>
</dbReference>
<keyword evidence="3" id="KW-1185">Reference proteome</keyword>
<feature type="compositionally biased region" description="Polar residues" evidence="1">
    <location>
        <begin position="1"/>
        <end position="13"/>
    </location>
</feature>
<feature type="compositionally biased region" description="Low complexity" evidence="1">
    <location>
        <begin position="19"/>
        <end position="40"/>
    </location>
</feature>
<dbReference type="InterPro" id="IPR001005">
    <property type="entry name" value="SANT/Myb"/>
</dbReference>
<dbReference type="PANTHER" id="PTHR14000:SF45">
    <property type="entry name" value="FINGER CCCH DOMAIN PROTEIN, PUTATIVE (DUF3755)-RELATED"/>
    <property type="match status" value="1"/>
</dbReference>
<evidence type="ECO:0000256" key="1">
    <source>
        <dbReference type="SAM" id="MobiDB-lite"/>
    </source>
</evidence>
<name>A0AA88R5L9_9ASTE</name>
<dbReference type="EMBL" id="JAVXUO010002160">
    <property type="protein sequence ID" value="KAK2975755.1"/>
    <property type="molecule type" value="Genomic_DNA"/>
</dbReference>
<dbReference type="AlphaFoldDB" id="A0AA88R5L9"/>
<evidence type="ECO:0000313" key="3">
    <source>
        <dbReference type="Proteomes" id="UP001187471"/>
    </source>
</evidence>
<organism evidence="2 3">
    <name type="scientific">Escallonia rubra</name>
    <dbReference type="NCBI Taxonomy" id="112253"/>
    <lineage>
        <taxon>Eukaryota</taxon>
        <taxon>Viridiplantae</taxon>
        <taxon>Streptophyta</taxon>
        <taxon>Embryophyta</taxon>
        <taxon>Tracheophyta</taxon>
        <taxon>Spermatophyta</taxon>
        <taxon>Magnoliopsida</taxon>
        <taxon>eudicotyledons</taxon>
        <taxon>Gunneridae</taxon>
        <taxon>Pentapetalae</taxon>
        <taxon>asterids</taxon>
        <taxon>campanulids</taxon>
        <taxon>Escalloniales</taxon>
        <taxon>Escalloniaceae</taxon>
        <taxon>Escallonia</taxon>
    </lineage>
</organism>
<comment type="caution">
    <text evidence="2">The sequence shown here is derived from an EMBL/GenBank/DDBJ whole genome shotgun (WGS) entry which is preliminary data.</text>
</comment>